<dbReference type="STRING" id="106549.A0A540LNH3"/>
<dbReference type="AlphaFoldDB" id="A0A540LNH3"/>
<evidence type="ECO:0000313" key="3">
    <source>
        <dbReference type="Proteomes" id="UP000315295"/>
    </source>
</evidence>
<feature type="region of interest" description="Disordered" evidence="1">
    <location>
        <begin position="1"/>
        <end position="74"/>
    </location>
</feature>
<organism evidence="2 3">
    <name type="scientific">Malus baccata</name>
    <name type="common">Siberian crab apple</name>
    <name type="synonym">Pyrus baccata</name>
    <dbReference type="NCBI Taxonomy" id="106549"/>
    <lineage>
        <taxon>Eukaryota</taxon>
        <taxon>Viridiplantae</taxon>
        <taxon>Streptophyta</taxon>
        <taxon>Embryophyta</taxon>
        <taxon>Tracheophyta</taxon>
        <taxon>Spermatophyta</taxon>
        <taxon>Magnoliopsida</taxon>
        <taxon>eudicotyledons</taxon>
        <taxon>Gunneridae</taxon>
        <taxon>Pentapetalae</taxon>
        <taxon>rosids</taxon>
        <taxon>fabids</taxon>
        <taxon>Rosales</taxon>
        <taxon>Rosaceae</taxon>
        <taxon>Amygdaloideae</taxon>
        <taxon>Maleae</taxon>
        <taxon>Malus</taxon>
    </lineage>
</organism>
<comment type="caution">
    <text evidence="2">The sequence shown here is derived from an EMBL/GenBank/DDBJ whole genome shotgun (WGS) entry which is preliminary data.</text>
</comment>
<dbReference type="Proteomes" id="UP000315295">
    <property type="component" value="Unassembled WGS sequence"/>
</dbReference>
<sequence length="101" mass="10478">MGTRSQQQPGRERAGQDDDDDMAGGQSVSMSGSVGSPSSRSEQTMATPAGDNSFLRLNHPDVHNDDAGSQGVVGSVTSLPPFSFCFWSDVPGNTSVNFGLG</sequence>
<evidence type="ECO:0000256" key="1">
    <source>
        <dbReference type="SAM" id="MobiDB-lite"/>
    </source>
</evidence>
<evidence type="ECO:0000313" key="2">
    <source>
        <dbReference type="EMBL" id="TQD87948.1"/>
    </source>
</evidence>
<protein>
    <submittedName>
        <fullName evidence="2">Uncharacterized protein</fullName>
    </submittedName>
</protein>
<keyword evidence="3" id="KW-1185">Reference proteome</keyword>
<feature type="compositionally biased region" description="Low complexity" evidence="1">
    <location>
        <begin position="24"/>
        <end position="41"/>
    </location>
</feature>
<gene>
    <name evidence="2" type="ORF">C1H46_026512</name>
</gene>
<name>A0A540LNH3_MALBA</name>
<reference evidence="2 3" key="1">
    <citation type="journal article" date="2019" name="G3 (Bethesda)">
        <title>Sequencing of a Wild Apple (Malus baccata) Genome Unravels the Differences Between Cultivated and Wild Apple Species Regarding Disease Resistance and Cold Tolerance.</title>
        <authorList>
            <person name="Chen X."/>
        </authorList>
    </citation>
    <scope>NUCLEOTIDE SEQUENCE [LARGE SCALE GENOMIC DNA]</scope>
    <source>
        <strain evidence="3">cv. Shandingzi</strain>
        <tissue evidence="2">Leaves</tissue>
    </source>
</reference>
<accession>A0A540LNH3</accession>
<proteinExistence type="predicted"/>
<dbReference type="EMBL" id="VIEB01000520">
    <property type="protein sequence ID" value="TQD87948.1"/>
    <property type="molecule type" value="Genomic_DNA"/>
</dbReference>